<proteinExistence type="predicted"/>
<dbReference type="Proteomes" id="UP001176960">
    <property type="component" value="Unassembled WGS sequence"/>
</dbReference>
<reference evidence="1" key="1">
    <citation type="submission" date="2023-03" db="EMBL/GenBank/DDBJ databases">
        <authorList>
            <person name="Cleenwerck I."/>
        </authorList>
    </citation>
    <scope>NUCLEOTIDE SEQUENCE</scope>
    <source>
        <strain evidence="1">LMG 32879</strain>
    </source>
</reference>
<protein>
    <submittedName>
        <fullName evidence="1">Methyltransferase</fullName>
    </submittedName>
</protein>
<keyword evidence="2" id="KW-1185">Reference proteome</keyword>
<keyword evidence="1" id="KW-0489">Methyltransferase</keyword>
<evidence type="ECO:0000313" key="2">
    <source>
        <dbReference type="Proteomes" id="UP001176960"/>
    </source>
</evidence>
<comment type="caution">
    <text evidence="1">The sequence shown here is derived from an EMBL/GenBank/DDBJ whole genome shotgun (WGS) entry which is preliminary data.</text>
</comment>
<dbReference type="Gene3D" id="3.40.50.150">
    <property type="entry name" value="Vaccinia Virus protein VP39"/>
    <property type="match status" value="1"/>
</dbReference>
<dbReference type="EMBL" id="CATKSH010000011">
    <property type="protein sequence ID" value="CAI9121167.1"/>
    <property type="molecule type" value="Genomic_DNA"/>
</dbReference>
<dbReference type="SUPFAM" id="SSF53335">
    <property type="entry name" value="S-adenosyl-L-methionine-dependent methyltransferases"/>
    <property type="match status" value="1"/>
</dbReference>
<dbReference type="GO" id="GO:0008168">
    <property type="term" value="F:methyltransferase activity"/>
    <property type="evidence" value="ECO:0007669"/>
    <property type="project" value="UniProtKB-KW"/>
</dbReference>
<dbReference type="InterPro" id="IPR029063">
    <property type="entry name" value="SAM-dependent_MTases_sf"/>
</dbReference>
<keyword evidence="1" id="KW-0808">Transferase</keyword>
<dbReference type="RefSeq" id="WP_289841433.1">
    <property type="nucleotide sequence ID" value="NZ_CATKSH010000011.1"/>
</dbReference>
<accession>A0AA35V7P1</accession>
<gene>
    <name evidence="1" type="ORF">LMG32879_002013</name>
</gene>
<sequence>MLTRRKPSLPPDAAAFYATRRGALTADLLADQALPLFPNPMGRRVLGLGFAAPILERWPQVENARWAGTARFDTQITRAPAIGSDGPWRRRDCVTGSNALPFDDLSLDIVVMMHGLELSSQTALLRATWKAMTDDGHLVLIVPNRSGIWAHRDSTPFGYGSPFSSSQLDTLLARGLFRTEYATGALWLPPPALRLSRSAARTMDRVAGLCGRIVAGRALAGVHVVIARKNLYAGLPPLQAEARAAPIPRQVVETSPS</sequence>
<dbReference type="AlphaFoldDB" id="A0AA35V7P1"/>
<organism evidence="1 2">
    <name type="scientific">Brytella acorum</name>
    <dbReference type="NCBI Taxonomy" id="2959299"/>
    <lineage>
        <taxon>Bacteria</taxon>
        <taxon>Pseudomonadati</taxon>
        <taxon>Pseudomonadota</taxon>
        <taxon>Alphaproteobacteria</taxon>
        <taxon>Acetobacterales</taxon>
        <taxon>Acetobacteraceae</taxon>
        <taxon>Brytella</taxon>
    </lineage>
</organism>
<dbReference type="GO" id="GO:0032259">
    <property type="term" value="P:methylation"/>
    <property type="evidence" value="ECO:0007669"/>
    <property type="project" value="UniProtKB-KW"/>
</dbReference>
<name>A0AA35V7P1_9PROT</name>
<evidence type="ECO:0000313" key="1">
    <source>
        <dbReference type="EMBL" id="CAI9121167.1"/>
    </source>
</evidence>